<evidence type="ECO:0000256" key="3">
    <source>
        <dbReference type="SAM" id="SignalP"/>
    </source>
</evidence>
<reference evidence="4" key="1">
    <citation type="journal article" date="2020" name="Stud. Mycol.">
        <title>101 Dothideomycetes genomes: a test case for predicting lifestyles and emergence of pathogens.</title>
        <authorList>
            <person name="Haridas S."/>
            <person name="Albert R."/>
            <person name="Binder M."/>
            <person name="Bloem J."/>
            <person name="Labutti K."/>
            <person name="Salamov A."/>
            <person name="Andreopoulos B."/>
            <person name="Baker S."/>
            <person name="Barry K."/>
            <person name="Bills G."/>
            <person name="Bluhm B."/>
            <person name="Cannon C."/>
            <person name="Castanera R."/>
            <person name="Culley D."/>
            <person name="Daum C."/>
            <person name="Ezra D."/>
            <person name="Gonzalez J."/>
            <person name="Henrissat B."/>
            <person name="Kuo A."/>
            <person name="Liang C."/>
            <person name="Lipzen A."/>
            <person name="Lutzoni F."/>
            <person name="Magnuson J."/>
            <person name="Mondo S."/>
            <person name="Nolan M."/>
            <person name="Ohm R."/>
            <person name="Pangilinan J."/>
            <person name="Park H.-J."/>
            <person name="Ramirez L."/>
            <person name="Alfaro M."/>
            <person name="Sun H."/>
            <person name="Tritt A."/>
            <person name="Yoshinaga Y."/>
            <person name="Zwiers L.-H."/>
            <person name="Turgeon B."/>
            <person name="Goodwin S."/>
            <person name="Spatafora J."/>
            <person name="Crous P."/>
            <person name="Grigoriev I."/>
        </authorList>
    </citation>
    <scope>NUCLEOTIDE SEQUENCE</scope>
    <source>
        <strain evidence="4">CBS 123094</strain>
    </source>
</reference>
<evidence type="ECO:0000313" key="5">
    <source>
        <dbReference type="Proteomes" id="UP000799779"/>
    </source>
</evidence>
<feature type="region of interest" description="Disordered" evidence="1">
    <location>
        <begin position="359"/>
        <end position="382"/>
    </location>
</feature>
<name>A0A6A5X550_9PLEO</name>
<feature type="region of interest" description="Disordered" evidence="1">
    <location>
        <begin position="399"/>
        <end position="451"/>
    </location>
</feature>
<feature type="chain" id="PRO_5025475042" evidence="3">
    <location>
        <begin position="22"/>
        <end position="451"/>
    </location>
</feature>
<feature type="signal peptide" evidence="3">
    <location>
        <begin position="1"/>
        <end position="21"/>
    </location>
</feature>
<dbReference type="EMBL" id="ML977556">
    <property type="protein sequence ID" value="KAF2008016.1"/>
    <property type="molecule type" value="Genomic_DNA"/>
</dbReference>
<protein>
    <submittedName>
        <fullName evidence="4">Uncharacterized protein</fullName>
    </submittedName>
</protein>
<dbReference type="AlphaFoldDB" id="A0A6A5X550"/>
<gene>
    <name evidence="4" type="ORF">P154DRAFT_516783</name>
</gene>
<accession>A0A6A5X550</accession>
<keyword evidence="3" id="KW-0732">Signal</keyword>
<dbReference type="OrthoDB" id="3795566at2759"/>
<keyword evidence="2" id="KW-0472">Membrane</keyword>
<keyword evidence="5" id="KW-1185">Reference proteome</keyword>
<feature type="transmembrane region" description="Helical" evidence="2">
    <location>
        <begin position="239"/>
        <end position="262"/>
    </location>
</feature>
<keyword evidence="2" id="KW-1133">Transmembrane helix</keyword>
<evidence type="ECO:0000256" key="2">
    <source>
        <dbReference type="SAM" id="Phobius"/>
    </source>
</evidence>
<keyword evidence="2" id="KW-0812">Transmembrane</keyword>
<evidence type="ECO:0000313" key="4">
    <source>
        <dbReference type="EMBL" id="KAF2008016.1"/>
    </source>
</evidence>
<sequence length="451" mass="50077">MALRSVLRALALTAAILPVDGLFWTVTKRYQYYMSVETDTYTWRSTNPYYYWTYTSTATLNSGVTPTVTPLSSTTSSDTYQNIELVSLYYQTGAVPDSDLIPTTTASTTTSTTTTYTQYSMAVTYTPPASCSKTWKYTTSVSVYIPSEVRDQITPISVITSTGYTITYSTGAYTGSPWETWLLSDGAAPMTTTGWYADYYYTRDVMNCKKPGSSSSTNYDSDDIKVCTLYSGCTSLKTWIIIVATLLSTLFVLGWIESYFWFRRLMTGRSALRFGTVCWVLISLWVLCFTRRQKARPVQDHVYLKQQWSQLSFGRRLKLWFKWGFRHSYPTALLGEYVPPAGTVVYRSGQPIRGRDGQLADANGNGGFGPPPGMPPPAYTGEAGRNIEVIQPMPTPAPYIPGGNEEKPVGNGTQTVQEIPGYQVPHEASGRDIPHEAPSTVPSVPPPSKQQ</sequence>
<feature type="transmembrane region" description="Helical" evidence="2">
    <location>
        <begin position="271"/>
        <end position="287"/>
    </location>
</feature>
<feature type="compositionally biased region" description="Pro residues" evidence="1">
    <location>
        <begin position="369"/>
        <end position="378"/>
    </location>
</feature>
<organism evidence="4 5">
    <name type="scientific">Amniculicola lignicola CBS 123094</name>
    <dbReference type="NCBI Taxonomy" id="1392246"/>
    <lineage>
        <taxon>Eukaryota</taxon>
        <taxon>Fungi</taxon>
        <taxon>Dikarya</taxon>
        <taxon>Ascomycota</taxon>
        <taxon>Pezizomycotina</taxon>
        <taxon>Dothideomycetes</taxon>
        <taxon>Pleosporomycetidae</taxon>
        <taxon>Pleosporales</taxon>
        <taxon>Amniculicolaceae</taxon>
        <taxon>Amniculicola</taxon>
    </lineage>
</organism>
<dbReference type="Proteomes" id="UP000799779">
    <property type="component" value="Unassembled WGS sequence"/>
</dbReference>
<proteinExistence type="predicted"/>
<evidence type="ECO:0000256" key="1">
    <source>
        <dbReference type="SAM" id="MobiDB-lite"/>
    </source>
</evidence>